<dbReference type="PANTHER" id="PTHR32308:SF10">
    <property type="entry name" value="CITRATE LYASE SUBUNIT BETA"/>
    <property type="match status" value="1"/>
</dbReference>
<evidence type="ECO:0000313" key="7">
    <source>
        <dbReference type="EMBL" id="MXG89014.1"/>
    </source>
</evidence>
<evidence type="ECO:0000256" key="4">
    <source>
        <dbReference type="PIRSR" id="PIRSR015582-1"/>
    </source>
</evidence>
<dbReference type="Pfam" id="PF03328">
    <property type="entry name" value="HpcH_HpaI"/>
    <property type="match status" value="1"/>
</dbReference>
<evidence type="ECO:0000256" key="5">
    <source>
        <dbReference type="PIRSR" id="PIRSR015582-2"/>
    </source>
</evidence>
<dbReference type="Proteomes" id="UP000473325">
    <property type="component" value="Unassembled WGS sequence"/>
</dbReference>
<evidence type="ECO:0000256" key="3">
    <source>
        <dbReference type="ARBA" id="ARBA00022842"/>
    </source>
</evidence>
<dbReference type="GO" id="GO:0000287">
    <property type="term" value="F:magnesium ion binding"/>
    <property type="evidence" value="ECO:0007669"/>
    <property type="project" value="TreeGrafter"/>
</dbReference>
<keyword evidence="3 5" id="KW-0460">Magnesium</keyword>
<dbReference type="InterPro" id="IPR011206">
    <property type="entry name" value="Citrate_lyase_beta/mcl1/mcl2"/>
</dbReference>
<organism evidence="7 8">
    <name type="scientific">Nocardioides flavescens</name>
    <dbReference type="NCBI Taxonomy" id="2691959"/>
    <lineage>
        <taxon>Bacteria</taxon>
        <taxon>Bacillati</taxon>
        <taxon>Actinomycetota</taxon>
        <taxon>Actinomycetes</taxon>
        <taxon>Propionibacteriales</taxon>
        <taxon>Nocardioidaceae</taxon>
        <taxon>Nocardioides</taxon>
    </lineage>
</organism>
<dbReference type="InterPro" id="IPR005000">
    <property type="entry name" value="Aldolase/citrate-lyase_domain"/>
</dbReference>
<gene>
    <name evidence="7" type="ORF">GRQ65_05570</name>
</gene>
<reference evidence="7 8" key="1">
    <citation type="submission" date="2019-12" db="EMBL/GenBank/DDBJ databases">
        <authorList>
            <person name="Kun Z."/>
        </authorList>
    </citation>
    <scope>NUCLEOTIDE SEQUENCE [LARGE SCALE GENOMIC DNA]</scope>
    <source>
        <strain evidence="7 8">YIM 123512</strain>
    </source>
</reference>
<keyword evidence="2 5" id="KW-0479">Metal-binding</keyword>
<feature type="binding site" evidence="4">
    <location>
        <position position="65"/>
    </location>
    <ligand>
        <name>substrate</name>
    </ligand>
</feature>
<sequence>MTLPPGPAWLFVPGDRPDRWATAAARADGVVVDLENAVEPAAKPDARRALGTVLDEVPDERLVVRVNEPGSDDFAHDAAAVRDAGVTTVMVPKLRDRRTLDRVASQLPGVELVVLCETADAVLDAREIAGSPRCSALMWGGEDLAVDLGGLASHDSDGELLPASAHARTHVRYAARAARVAAVDAPVLRTDRPSWVSAEARTASSMGYHAKACIHPNQVPLVRRAFAPTPEELAWAEAVVAASEARMGATGGTEVSVFVLAGQMVDHPVVALARTLLARAHS</sequence>
<comment type="cofactor">
    <cofactor evidence="1">
        <name>Mg(2+)</name>
        <dbReference type="ChEBI" id="CHEBI:18420"/>
    </cofactor>
</comment>
<feature type="domain" description="HpcH/HpaI aldolase/citrate lyase" evidence="6">
    <location>
        <begin position="10"/>
        <end position="216"/>
    </location>
</feature>
<dbReference type="GO" id="GO:0006107">
    <property type="term" value="P:oxaloacetate metabolic process"/>
    <property type="evidence" value="ECO:0007669"/>
    <property type="project" value="TreeGrafter"/>
</dbReference>
<comment type="caution">
    <text evidence="7">The sequence shown here is derived from an EMBL/GenBank/DDBJ whole genome shotgun (WGS) entry which is preliminary data.</text>
</comment>
<feature type="binding site" evidence="5">
    <location>
        <position position="117"/>
    </location>
    <ligand>
        <name>Mg(2+)</name>
        <dbReference type="ChEBI" id="CHEBI:18420"/>
    </ligand>
</feature>
<protein>
    <submittedName>
        <fullName evidence="7">CoA ester lyase</fullName>
    </submittedName>
</protein>
<dbReference type="SUPFAM" id="SSF51621">
    <property type="entry name" value="Phosphoenolpyruvate/pyruvate domain"/>
    <property type="match status" value="1"/>
</dbReference>
<evidence type="ECO:0000259" key="6">
    <source>
        <dbReference type="Pfam" id="PF03328"/>
    </source>
</evidence>
<dbReference type="RefSeq" id="WP_160876049.1">
    <property type="nucleotide sequence ID" value="NZ_WUEK01000003.1"/>
</dbReference>
<dbReference type="PANTHER" id="PTHR32308">
    <property type="entry name" value="LYASE BETA SUBUNIT, PUTATIVE (AFU_ORTHOLOGUE AFUA_4G13030)-RELATED"/>
    <property type="match status" value="1"/>
</dbReference>
<dbReference type="Gene3D" id="3.20.20.60">
    <property type="entry name" value="Phosphoenolpyruvate-binding domains"/>
    <property type="match status" value="1"/>
</dbReference>
<dbReference type="InterPro" id="IPR015813">
    <property type="entry name" value="Pyrv/PenolPyrv_kinase-like_dom"/>
</dbReference>
<accession>A0A6L7F1S7</accession>
<keyword evidence="7" id="KW-0456">Lyase</keyword>
<dbReference type="AlphaFoldDB" id="A0A6L7F1S7"/>
<dbReference type="EMBL" id="WUEK01000003">
    <property type="protein sequence ID" value="MXG89014.1"/>
    <property type="molecule type" value="Genomic_DNA"/>
</dbReference>
<keyword evidence="8" id="KW-1185">Reference proteome</keyword>
<feature type="binding site" evidence="4">
    <location>
        <position position="117"/>
    </location>
    <ligand>
        <name>substrate</name>
    </ligand>
</feature>
<dbReference type="InterPro" id="IPR040442">
    <property type="entry name" value="Pyrv_kinase-like_dom_sf"/>
</dbReference>
<dbReference type="GO" id="GO:0016829">
    <property type="term" value="F:lyase activity"/>
    <property type="evidence" value="ECO:0007669"/>
    <property type="project" value="UniProtKB-KW"/>
</dbReference>
<proteinExistence type="predicted"/>
<name>A0A6L7F1S7_9ACTN</name>
<dbReference type="PIRSF" id="PIRSF015582">
    <property type="entry name" value="Cit_lyase_B"/>
    <property type="match status" value="1"/>
</dbReference>
<evidence type="ECO:0000256" key="2">
    <source>
        <dbReference type="ARBA" id="ARBA00022723"/>
    </source>
</evidence>
<feature type="binding site" evidence="5">
    <location>
        <position position="143"/>
    </location>
    <ligand>
        <name>Mg(2+)</name>
        <dbReference type="ChEBI" id="CHEBI:18420"/>
    </ligand>
</feature>
<evidence type="ECO:0000313" key="8">
    <source>
        <dbReference type="Proteomes" id="UP000473325"/>
    </source>
</evidence>
<evidence type="ECO:0000256" key="1">
    <source>
        <dbReference type="ARBA" id="ARBA00001946"/>
    </source>
</evidence>